<protein>
    <submittedName>
        <fullName evidence="1">Uncharacterized protein</fullName>
    </submittedName>
</protein>
<keyword evidence="2" id="KW-1185">Reference proteome</keyword>
<dbReference type="EMBL" id="MCFI01000001">
    <property type="protein sequence ID" value="ORY87773.1"/>
    <property type="molecule type" value="Genomic_DNA"/>
</dbReference>
<evidence type="ECO:0000313" key="1">
    <source>
        <dbReference type="EMBL" id="ORY87773.1"/>
    </source>
</evidence>
<evidence type="ECO:0000313" key="2">
    <source>
        <dbReference type="Proteomes" id="UP000193685"/>
    </source>
</evidence>
<proteinExistence type="predicted"/>
<reference evidence="1 2" key="1">
    <citation type="submission" date="2016-07" db="EMBL/GenBank/DDBJ databases">
        <title>Pervasive Adenine N6-methylation of Active Genes in Fungi.</title>
        <authorList>
            <consortium name="DOE Joint Genome Institute"/>
            <person name="Mondo S.J."/>
            <person name="Dannebaum R.O."/>
            <person name="Kuo R.C."/>
            <person name="Labutti K."/>
            <person name="Haridas S."/>
            <person name="Kuo A."/>
            <person name="Salamov A."/>
            <person name="Ahrendt S.R."/>
            <person name="Lipzen A."/>
            <person name="Sullivan W."/>
            <person name="Andreopoulos W.B."/>
            <person name="Clum A."/>
            <person name="Lindquist E."/>
            <person name="Daum C."/>
            <person name="Ramamoorthy G.K."/>
            <person name="Gryganskyi A."/>
            <person name="Culley D."/>
            <person name="Magnuson J.K."/>
            <person name="James T.Y."/>
            <person name="O'Malley M.A."/>
            <person name="Stajich J.E."/>
            <person name="Spatafora J.W."/>
            <person name="Visel A."/>
            <person name="Grigoriev I.V."/>
        </authorList>
    </citation>
    <scope>NUCLEOTIDE SEQUENCE [LARGE SCALE GENOMIC DNA]</scope>
    <source>
        <strain evidence="1 2">12-1054</strain>
    </source>
</reference>
<organism evidence="1 2">
    <name type="scientific">Protomyces lactucae-debilis</name>
    <dbReference type="NCBI Taxonomy" id="2754530"/>
    <lineage>
        <taxon>Eukaryota</taxon>
        <taxon>Fungi</taxon>
        <taxon>Dikarya</taxon>
        <taxon>Ascomycota</taxon>
        <taxon>Taphrinomycotina</taxon>
        <taxon>Taphrinomycetes</taxon>
        <taxon>Taphrinales</taxon>
        <taxon>Protomycetaceae</taxon>
        <taxon>Protomyces</taxon>
    </lineage>
</organism>
<gene>
    <name evidence="1" type="ORF">BCR37DRAFT_9581</name>
</gene>
<dbReference type="GeneID" id="63789140"/>
<sequence>MDHQSIHTVNVNASVSHVYLLRVRSQYGPSKHTHRQLLVAVWTIKYTQRQPLVVVWTIKAYATHSLTTSALIITEMACTCKPWLTSLRLSKQLPQYFSFFQQCLGFSSDVSKRFVSSNVAQATCDQLSSLILNWTIISQCLRTAKPELYGTLRLLMHHPPFSATILSALRYTLARIIINPPQRRCHLTCTVASCLGIAYLNVKSKQHCILHRFPSCLRRRPERSACNSCTERIQNQWKCCALEILSVRRRRCLHYKVPAQDGNGDLPEKQHWCWPSSGFNTCHKCVDRSHTPFKPTARGLCLGVCELWQNSVR</sequence>
<dbReference type="RefSeq" id="XP_040728268.1">
    <property type="nucleotide sequence ID" value="XM_040872541.1"/>
</dbReference>
<accession>A0A1Y2FUT4</accession>
<dbReference type="Proteomes" id="UP000193685">
    <property type="component" value="Unassembled WGS sequence"/>
</dbReference>
<comment type="caution">
    <text evidence="1">The sequence shown here is derived from an EMBL/GenBank/DDBJ whole genome shotgun (WGS) entry which is preliminary data.</text>
</comment>
<dbReference type="AlphaFoldDB" id="A0A1Y2FUT4"/>
<name>A0A1Y2FUT4_PROLT</name>